<accession>A0A3A6TR83</accession>
<dbReference type="EMBL" id="QYYH01000019">
    <property type="protein sequence ID" value="RJY18583.1"/>
    <property type="molecule type" value="Genomic_DNA"/>
</dbReference>
<comment type="caution">
    <text evidence="1">The sequence shown here is derived from an EMBL/GenBank/DDBJ whole genome shotgun (WGS) entry which is preliminary data.</text>
</comment>
<reference evidence="1 2" key="1">
    <citation type="submission" date="2018-09" db="EMBL/GenBank/DDBJ databases">
        <title>Phylogeny of the Shewanellaceae, and recommendation for two new genera, Pseudoshewanella and Parashewanella.</title>
        <authorList>
            <person name="Wang G."/>
        </authorList>
    </citation>
    <scope>NUCLEOTIDE SEQUENCE [LARGE SCALE GENOMIC DNA]</scope>
    <source>
        <strain evidence="1 2">KCTC 22492</strain>
    </source>
</reference>
<protein>
    <submittedName>
        <fullName evidence="1">Uncharacterized protein</fullName>
    </submittedName>
</protein>
<dbReference type="AlphaFoldDB" id="A0A3A6TR83"/>
<gene>
    <name evidence="1" type="ORF">D5R81_04540</name>
</gene>
<name>A0A3A6TR83_9GAMM</name>
<keyword evidence="2" id="KW-1185">Reference proteome</keyword>
<sequence length="626" mass="72382">MINIGSGVRISSQENTRVEHLIYDIQSDRKEERTQLTLLTQTFFLSARYNVHIKSGCIDVLYPHFATSSWARFFKSGDRSSQQRAIQKYFIKIITTAAKDPVPRSPQIWLERVRKPVSETNPKLTLLLDLDKTLFHNVQELGRMNELFDWDGTGEALYIDVNALRQVAEVQNLGHNIVVVTRGKYKFTLIYRLFLEHNILLAQDDYHNRNRINKDGIISKRTYINRCNWNRKALLIDDLAENKPMNTHFIQANNTDSLPLIPSFLPPITNQPQRLKKLYPENILTWFTQASATILPQQPRLKLIITTRDILFFNEKPENIYTLKYLHKDEPENPLYINTNLLRELSSFLSRGFELVLFNNCEFISPCLRTVFKPFFILYRHYLIAGENKPLKEAEFQDWLEKQDSSTETLAIHSQPTVANKNVLSSTYEALKDKLSFGSYWKIEHTPPPTAKPNTVSDFSQIKWFGAIKQNKKKVGAQLTLAIDINKTLLDVTLQGKFSRKFKFVEDDIHSDFSIFYDPVALETLLQVQALGHSITIITTLTLPYKLARVFFEKMGLAIDNGQYYDSLVAFDSSPSAIFERLASYSKAVFFYSIPVDKKSDHYFHVDENAAFPSLVQTNKLQKKPI</sequence>
<proteinExistence type="predicted"/>
<evidence type="ECO:0000313" key="1">
    <source>
        <dbReference type="EMBL" id="RJY18583.1"/>
    </source>
</evidence>
<dbReference type="RefSeq" id="WP_121852468.1">
    <property type="nucleotide sequence ID" value="NZ_JAKILH010000015.1"/>
</dbReference>
<evidence type="ECO:0000313" key="2">
    <source>
        <dbReference type="Proteomes" id="UP000273022"/>
    </source>
</evidence>
<organism evidence="1 2">
    <name type="scientific">Parashewanella spongiae</name>
    <dbReference type="NCBI Taxonomy" id="342950"/>
    <lineage>
        <taxon>Bacteria</taxon>
        <taxon>Pseudomonadati</taxon>
        <taxon>Pseudomonadota</taxon>
        <taxon>Gammaproteobacteria</taxon>
        <taxon>Alteromonadales</taxon>
        <taxon>Shewanellaceae</taxon>
        <taxon>Parashewanella</taxon>
    </lineage>
</organism>
<dbReference type="Proteomes" id="UP000273022">
    <property type="component" value="Unassembled WGS sequence"/>
</dbReference>